<dbReference type="EMBL" id="MU266399">
    <property type="protein sequence ID" value="KAH7925578.1"/>
    <property type="molecule type" value="Genomic_DNA"/>
</dbReference>
<gene>
    <name evidence="1" type="ORF">BV22DRAFT_1033851</name>
</gene>
<protein>
    <submittedName>
        <fullName evidence="1">MFS general substrate transporter</fullName>
    </submittedName>
</protein>
<evidence type="ECO:0000313" key="1">
    <source>
        <dbReference type="EMBL" id="KAH7925578.1"/>
    </source>
</evidence>
<evidence type="ECO:0000313" key="2">
    <source>
        <dbReference type="Proteomes" id="UP000790709"/>
    </source>
</evidence>
<accession>A0ACB8BJW5</accession>
<reference evidence="1" key="1">
    <citation type="journal article" date="2021" name="New Phytol.">
        <title>Evolutionary innovations through gain and loss of genes in the ectomycorrhizal Boletales.</title>
        <authorList>
            <person name="Wu G."/>
            <person name="Miyauchi S."/>
            <person name="Morin E."/>
            <person name="Kuo A."/>
            <person name="Drula E."/>
            <person name="Varga T."/>
            <person name="Kohler A."/>
            <person name="Feng B."/>
            <person name="Cao Y."/>
            <person name="Lipzen A."/>
            <person name="Daum C."/>
            <person name="Hundley H."/>
            <person name="Pangilinan J."/>
            <person name="Johnson J."/>
            <person name="Barry K."/>
            <person name="LaButti K."/>
            <person name="Ng V."/>
            <person name="Ahrendt S."/>
            <person name="Min B."/>
            <person name="Choi I.G."/>
            <person name="Park H."/>
            <person name="Plett J.M."/>
            <person name="Magnuson J."/>
            <person name="Spatafora J.W."/>
            <person name="Nagy L.G."/>
            <person name="Henrissat B."/>
            <person name="Grigoriev I.V."/>
            <person name="Yang Z.L."/>
            <person name="Xu J."/>
            <person name="Martin F.M."/>
        </authorList>
    </citation>
    <scope>NUCLEOTIDE SEQUENCE</scope>
    <source>
        <strain evidence="1">KUC20120723A-06</strain>
    </source>
</reference>
<proteinExistence type="predicted"/>
<organism evidence="1 2">
    <name type="scientific">Leucogyrophana mollusca</name>
    <dbReference type="NCBI Taxonomy" id="85980"/>
    <lineage>
        <taxon>Eukaryota</taxon>
        <taxon>Fungi</taxon>
        <taxon>Dikarya</taxon>
        <taxon>Basidiomycota</taxon>
        <taxon>Agaricomycotina</taxon>
        <taxon>Agaricomycetes</taxon>
        <taxon>Agaricomycetidae</taxon>
        <taxon>Boletales</taxon>
        <taxon>Boletales incertae sedis</taxon>
        <taxon>Leucogyrophana</taxon>
    </lineage>
</organism>
<dbReference type="Proteomes" id="UP000790709">
    <property type="component" value="Unassembled WGS sequence"/>
</dbReference>
<keyword evidence="2" id="KW-1185">Reference proteome</keyword>
<comment type="caution">
    <text evidence="1">The sequence shown here is derived from an EMBL/GenBank/DDBJ whole genome shotgun (WGS) entry which is preliminary data.</text>
</comment>
<name>A0ACB8BJW5_9AGAM</name>
<sequence length="472" mass="50434">MQSTETIELATRAPLPSSTSTLPYSRVEVIESDPRNESSLAPVDGGFGAWSFLAGAFIVETIVWGYPVAYGTFLSAYLNDPQYSTQPHASSVLPLVGPLSSGIIYGSTIFINPFMARYPHARRTLMWIGAVFCFTSLFGASFATKVVDLVVLQGFLYAIGGSLLYAPCILYMSEWFVKRRGMANGVIFAGTALGGFLFPLVLPGLLSRFGPAKALRVLSVALMGSVLPFLPFIKGRLPESRVHGPRPRSWDRSWMKSTSFWFVITANTVQGFGYFVPVVWLPTYATALNLSPTNASLTLALLNGASVVGRLGLGVLSDTMNPSALALCSLLITAISIFVLWGVLSNTFAGLIAFGIVYGMIAGGWTSLWTGFVRPFAKDDPTLSTSMFGYLLLSRGLGNILSSPISTSLLSGYASGSWGFHTAKTGFGVGGGQFANMIIYVGTCFACAALIVGVGWGLGVNKPKARRDMVLI</sequence>